<dbReference type="KEGG" id="gdi:GDI0657"/>
<dbReference type="GO" id="GO:0016862">
    <property type="term" value="F:intramolecular oxidoreductase activity, interconverting keto- and enol-groups"/>
    <property type="evidence" value="ECO:0007669"/>
    <property type="project" value="InterPro"/>
</dbReference>
<dbReference type="Gene3D" id="3.30.429.10">
    <property type="entry name" value="Macrophage Migration Inhibitory Factor"/>
    <property type="match status" value="1"/>
</dbReference>
<dbReference type="Pfam" id="PF01361">
    <property type="entry name" value="Tautomerase"/>
    <property type="match status" value="1"/>
</dbReference>
<sequence>MPHVIIKLQPGKSEHQKETIAEAVAQAVMASAPCAERAVSVSIEEITPEDWVEAVYKPDILGGPGTLYKRPGYDPL</sequence>
<dbReference type="AlphaFoldDB" id="A9H909"/>
<evidence type="ECO:0000313" key="5">
    <source>
        <dbReference type="Proteomes" id="UP000001176"/>
    </source>
</evidence>
<keyword evidence="5" id="KW-1185">Reference proteome</keyword>
<dbReference type="EMBL" id="AM889285">
    <property type="protein sequence ID" value="CAP54600.1"/>
    <property type="molecule type" value="Genomic_DNA"/>
</dbReference>
<dbReference type="Proteomes" id="UP000001176">
    <property type="component" value="Chromosome"/>
</dbReference>
<feature type="domain" description="4-oxalocrotonate tautomerase-like" evidence="3">
    <location>
        <begin position="2"/>
        <end position="52"/>
    </location>
</feature>
<dbReference type="InterPro" id="IPR017284">
    <property type="entry name" value="Tautomerase_PptA"/>
</dbReference>
<dbReference type="PIRSF" id="PIRSF037799">
    <property type="entry name" value="Tautomer_YdcE_prd"/>
    <property type="match status" value="1"/>
</dbReference>
<dbReference type="OrthoDB" id="3395834at2"/>
<dbReference type="RefSeq" id="WP_012223224.1">
    <property type="nucleotide sequence ID" value="NC_010125.1"/>
</dbReference>
<dbReference type="InterPro" id="IPR014347">
    <property type="entry name" value="Tautomerase/MIF_sf"/>
</dbReference>
<evidence type="ECO:0000313" key="4">
    <source>
        <dbReference type="EMBL" id="CAP54600.1"/>
    </source>
</evidence>
<dbReference type="GO" id="GO:0005737">
    <property type="term" value="C:cytoplasm"/>
    <property type="evidence" value="ECO:0007669"/>
    <property type="project" value="InterPro"/>
</dbReference>
<dbReference type="SUPFAM" id="SSF55331">
    <property type="entry name" value="Tautomerase/MIF"/>
    <property type="match status" value="1"/>
</dbReference>
<proteinExistence type="predicted"/>
<reference evidence="4 5" key="1">
    <citation type="journal article" date="2009" name="BMC Genomics">
        <title>Complete genome sequence of the sugarcane nitrogen-fixing endophyte Gluconacetobacter diazotrophicus Pal5.</title>
        <authorList>
            <person name="Bertalan M."/>
            <person name="Albano R."/>
            <person name="Padua V."/>
            <person name="Rouws L."/>
            <person name="Rojas C."/>
            <person name="Hemerly A."/>
            <person name="Teixeira K."/>
            <person name="Schwab S."/>
            <person name="Araujo J."/>
            <person name="Oliveira A."/>
            <person name="Franca L."/>
            <person name="Magalhaes V."/>
            <person name="Alqueres S."/>
            <person name="Cardoso A."/>
            <person name="Almeida W."/>
            <person name="Loureiro M.M."/>
            <person name="Nogueira E."/>
            <person name="Cidade D."/>
            <person name="Oliveira D."/>
            <person name="Simao T."/>
            <person name="Macedo J."/>
            <person name="Valadao A."/>
            <person name="Dreschsel M."/>
            <person name="Freitas F."/>
            <person name="Vidal M."/>
            <person name="Guedes H."/>
            <person name="Rodrigues E."/>
            <person name="Meneses C."/>
            <person name="Brioso P."/>
            <person name="Pozzer L."/>
            <person name="Figueiredo D."/>
            <person name="Montano H."/>
            <person name="Junior J."/>
            <person name="Filho G."/>
            <person name="Flores V."/>
            <person name="Ferreira B."/>
            <person name="Branco A."/>
            <person name="Gonzalez P."/>
            <person name="Guillobel H."/>
            <person name="Lemos M."/>
            <person name="Seibel L."/>
            <person name="Macedo J."/>
            <person name="Alves-Ferreira M."/>
            <person name="Sachetto-Martins G."/>
            <person name="Coelho A."/>
            <person name="Santos E."/>
            <person name="Amaral G."/>
            <person name="Neves A."/>
            <person name="Pacheco A.B."/>
            <person name="Carvalho D."/>
            <person name="Lery L."/>
            <person name="Bisch P."/>
            <person name="Rossle S.C."/>
            <person name="Urmenyi T."/>
            <person name="Kruger W.V."/>
            <person name="Martins O."/>
            <person name="Baldani J.I."/>
            <person name="Ferreira P.C."/>
        </authorList>
    </citation>
    <scope>NUCLEOTIDE SEQUENCE [LARGE SCALE GENOMIC DNA]</scope>
    <source>
        <strain evidence="5">ATCC 49037 / DSM 5601 / CCUG 37298 / CIP 103539 / LMG 7603 / PAl5</strain>
    </source>
</reference>
<keyword evidence="1" id="KW-0413">Isomerase</keyword>
<accession>A9H909</accession>
<protein>
    <submittedName>
        <fullName evidence="4">Putative tautomerase protein</fullName>
    </submittedName>
</protein>
<feature type="active site" description="Proton acceptor; via imino nitrogen" evidence="2">
    <location>
        <position position="2"/>
    </location>
</feature>
<organism evidence="4 5">
    <name type="scientific">Gluconacetobacter diazotrophicus (strain ATCC 49037 / DSM 5601 / CCUG 37298 / CIP 103539 / LMG 7603 / PAl5)</name>
    <dbReference type="NCBI Taxonomy" id="272568"/>
    <lineage>
        <taxon>Bacteria</taxon>
        <taxon>Pseudomonadati</taxon>
        <taxon>Pseudomonadota</taxon>
        <taxon>Alphaproteobacteria</taxon>
        <taxon>Acetobacterales</taxon>
        <taxon>Acetobacteraceae</taxon>
        <taxon>Gluconacetobacter</taxon>
    </lineage>
</organism>
<dbReference type="InterPro" id="IPR004370">
    <property type="entry name" value="4-OT-like_dom"/>
</dbReference>
<gene>
    <name evidence="4" type="ordered locus">GDI0657</name>
</gene>
<name>A9H909_GLUDA</name>
<evidence type="ECO:0000259" key="3">
    <source>
        <dbReference type="Pfam" id="PF01361"/>
    </source>
</evidence>
<evidence type="ECO:0000256" key="1">
    <source>
        <dbReference type="ARBA" id="ARBA00023235"/>
    </source>
</evidence>
<evidence type="ECO:0000256" key="2">
    <source>
        <dbReference type="PIRSR" id="PIRSR037799-1"/>
    </source>
</evidence>